<dbReference type="Proteomes" id="UP000267821">
    <property type="component" value="Unassembled WGS sequence"/>
</dbReference>
<reference evidence="8 9" key="1">
    <citation type="journal article" date="2018" name="Nat. Ecol. Evol.">
        <title>Pezizomycetes genomes reveal the molecular basis of ectomycorrhizal truffle lifestyle.</title>
        <authorList>
            <person name="Murat C."/>
            <person name="Payen T."/>
            <person name="Noel B."/>
            <person name="Kuo A."/>
            <person name="Morin E."/>
            <person name="Chen J."/>
            <person name="Kohler A."/>
            <person name="Krizsan K."/>
            <person name="Balestrini R."/>
            <person name="Da Silva C."/>
            <person name="Montanini B."/>
            <person name="Hainaut M."/>
            <person name="Levati E."/>
            <person name="Barry K.W."/>
            <person name="Belfiori B."/>
            <person name="Cichocki N."/>
            <person name="Clum A."/>
            <person name="Dockter R.B."/>
            <person name="Fauchery L."/>
            <person name="Guy J."/>
            <person name="Iotti M."/>
            <person name="Le Tacon F."/>
            <person name="Lindquist E.A."/>
            <person name="Lipzen A."/>
            <person name="Malagnac F."/>
            <person name="Mello A."/>
            <person name="Molinier V."/>
            <person name="Miyauchi S."/>
            <person name="Poulain J."/>
            <person name="Riccioni C."/>
            <person name="Rubini A."/>
            <person name="Sitrit Y."/>
            <person name="Splivallo R."/>
            <person name="Traeger S."/>
            <person name="Wang M."/>
            <person name="Zifcakova L."/>
            <person name="Wipf D."/>
            <person name="Zambonelli A."/>
            <person name="Paolocci F."/>
            <person name="Nowrousian M."/>
            <person name="Ottonello S."/>
            <person name="Baldrian P."/>
            <person name="Spatafora J.W."/>
            <person name="Henrissat B."/>
            <person name="Nagy L.G."/>
            <person name="Aury J.M."/>
            <person name="Wincker P."/>
            <person name="Grigoriev I.V."/>
            <person name="Bonfante P."/>
            <person name="Martin F.M."/>
        </authorList>
    </citation>
    <scope>NUCLEOTIDE SEQUENCE [LARGE SCALE GENOMIC DNA]</scope>
    <source>
        <strain evidence="8 9">ATCC MYA-4762</strain>
    </source>
</reference>
<feature type="transmembrane region" description="Helical" evidence="5">
    <location>
        <begin position="367"/>
        <end position="387"/>
    </location>
</feature>
<name>A0A3N4LDE8_9PEZI</name>
<evidence type="ECO:0000256" key="3">
    <source>
        <dbReference type="ARBA" id="ARBA00022989"/>
    </source>
</evidence>
<feature type="transmembrane region" description="Helical" evidence="5">
    <location>
        <begin position="166"/>
        <end position="188"/>
    </location>
</feature>
<keyword evidence="9" id="KW-1185">Reference proteome</keyword>
<evidence type="ECO:0000256" key="5">
    <source>
        <dbReference type="SAM" id="Phobius"/>
    </source>
</evidence>
<dbReference type="AlphaFoldDB" id="A0A3N4LDE8"/>
<proteinExistence type="predicted"/>
<keyword evidence="4 5" id="KW-0472">Membrane</keyword>
<evidence type="ECO:0008006" key="10">
    <source>
        <dbReference type="Google" id="ProtNLM"/>
    </source>
</evidence>
<dbReference type="Pfam" id="PF12430">
    <property type="entry name" value="ABA_GPCR"/>
    <property type="match status" value="1"/>
</dbReference>
<gene>
    <name evidence="8" type="ORF">L211DRAFT_841449</name>
</gene>
<feature type="transmembrane region" description="Helical" evidence="5">
    <location>
        <begin position="95"/>
        <end position="118"/>
    </location>
</feature>
<dbReference type="InterPro" id="IPR022535">
    <property type="entry name" value="Golgi_pH-regulator_cons_dom"/>
</dbReference>
<evidence type="ECO:0000259" key="6">
    <source>
        <dbReference type="Pfam" id="PF12430"/>
    </source>
</evidence>
<feature type="transmembrane region" description="Helical" evidence="5">
    <location>
        <begin position="124"/>
        <end position="145"/>
    </location>
</feature>
<sequence length="595" mass="65254">MADMTMLGRGAEICTDEAYGGTGCVPPWMHDAPSISSRIGFISSNVIFLLWFIVIATVVRSRRVYAGICNGEGVWGTKSNNDGGGSLYQRIGERAFINTMAATGVLGLLIVCEVSELLNSKARRLWFLGTIWMLIFALVLMVPLLQLHGLLEAVGLTKLGLGRRSVFWLETGLYVGWLWLFWMVGRWVPVMELDEMYWWGFKTRSFGEECRSRIGLLGITLIAILSGCGAISNPWQTYVTKSRPVTEVDIARAQVGLEAANEMLGIKRDNLQALEVKLAEVAEYKEGLISKMYSAIGADPAARELATLQTEVHGLAEMSHTLSAHLRSLRSRYTPPAPPPPTTKSPLHLSLYYIQRFLSCMFLSRPALFLFNIYCIYRIFITILRHLPYPLSLLVYKDDPSHPSSPTPLPLGSPQGSLSAAESDPVNRILSILARWWTPALNHHAWARQIGFLLTGVIIAGSTSTILRAFNTVTKKLISPSLMTTTGQVGGALPPLGQVLALSTAQVTATYVLASALLLRLNLAPEMSSALTEALGAPALDPAFVERWFDAVFMWSVGSVVVGWFVGRGLGLFGREEAVDEFGEGDEGILSEKMV</sequence>
<evidence type="ECO:0000313" key="9">
    <source>
        <dbReference type="Proteomes" id="UP000267821"/>
    </source>
</evidence>
<accession>A0A3N4LDE8</accession>
<dbReference type="InterPro" id="IPR025969">
    <property type="entry name" value="ABA_GPCR_dom"/>
</dbReference>
<dbReference type="InterPro" id="IPR015672">
    <property type="entry name" value="GPHR/GTG"/>
</dbReference>
<protein>
    <recommendedName>
        <fullName evidence="10">Abscisic acid G-protein coupled receptor-domain-containing protein</fullName>
    </recommendedName>
</protein>
<dbReference type="STRING" id="1051890.A0A3N4LDE8"/>
<dbReference type="GO" id="GO:0016020">
    <property type="term" value="C:membrane"/>
    <property type="evidence" value="ECO:0007669"/>
    <property type="project" value="UniProtKB-SubCell"/>
</dbReference>
<evidence type="ECO:0000259" key="7">
    <source>
        <dbReference type="Pfam" id="PF12537"/>
    </source>
</evidence>
<feature type="domain" description="Golgi pH regulator conserved" evidence="7">
    <location>
        <begin position="207"/>
        <end position="270"/>
    </location>
</feature>
<dbReference type="OrthoDB" id="264392at2759"/>
<feature type="domain" description="Abscisic acid G-protein coupled receptor-like" evidence="6">
    <location>
        <begin position="369"/>
        <end position="568"/>
    </location>
</feature>
<keyword evidence="3 5" id="KW-1133">Transmembrane helix</keyword>
<evidence type="ECO:0000256" key="4">
    <source>
        <dbReference type="ARBA" id="ARBA00023136"/>
    </source>
</evidence>
<dbReference type="EMBL" id="ML121568">
    <property type="protein sequence ID" value="RPB20726.1"/>
    <property type="molecule type" value="Genomic_DNA"/>
</dbReference>
<evidence type="ECO:0000256" key="2">
    <source>
        <dbReference type="ARBA" id="ARBA00022692"/>
    </source>
</evidence>
<evidence type="ECO:0000313" key="8">
    <source>
        <dbReference type="EMBL" id="RPB20726.1"/>
    </source>
</evidence>
<feature type="transmembrane region" description="Helical" evidence="5">
    <location>
        <begin position="39"/>
        <end position="59"/>
    </location>
</feature>
<feature type="transmembrane region" description="Helical" evidence="5">
    <location>
        <begin position="446"/>
        <end position="467"/>
    </location>
</feature>
<dbReference type="PANTHER" id="PTHR15948:SF0">
    <property type="entry name" value="GOLGI PH REGULATOR A-RELATED"/>
    <property type="match status" value="1"/>
</dbReference>
<dbReference type="InParanoid" id="A0A3N4LDE8"/>
<dbReference type="Pfam" id="PF12537">
    <property type="entry name" value="GPHR_N"/>
    <property type="match status" value="1"/>
</dbReference>
<dbReference type="PANTHER" id="PTHR15948">
    <property type="entry name" value="G-PROTEIN COUPLED RECEPTOR 89-RELATED"/>
    <property type="match status" value="1"/>
</dbReference>
<keyword evidence="2 5" id="KW-0812">Transmembrane</keyword>
<comment type="subcellular location">
    <subcellularLocation>
        <location evidence="1">Membrane</location>
        <topology evidence="1">Multi-pass membrane protein</topology>
    </subcellularLocation>
</comment>
<evidence type="ECO:0000256" key="1">
    <source>
        <dbReference type="ARBA" id="ARBA00004141"/>
    </source>
</evidence>
<organism evidence="8 9">
    <name type="scientific">Terfezia boudieri ATCC MYA-4762</name>
    <dbReference type="NCBI Taxonomy" id="1051890"/>
    <lineage>
        <taxon>Eukaryota</taxon>
        <taxon>Fungi</taxon>
        <taxon>Dikarya</taxon>
        <taxon>Ascomycota</taxon>
        <taxon>Pezizomycotina</taxon>
        <taxon>Pezizomycetes</taxon>
        <taxon>Pezizales</taxon>
        <taxon>Pezizaceae</taxon>
        <taxon>Terfezia</taxon>
    </lineage>
</organism>